<organism evidence="1 2">
    <name type="scientific">Burkholderia lata (strain ATCC 17760 / DSM 23089 / LMG 22485 / NCIMB 9086 / R18194 / 383)</name>
    <dbReference type="NCBI Taxonomy" id="482957"/>
    <lineage>
        <taxon>Bacteria</taxon>
        <taxon>Pseudomonadati</taxon>
        <taxon>Pseudomonadota</taxon>
        <taxon>Betaproteobacteria</taxon>
        <taxon>Burkholderiales</taxon>
        <taxon>Burkholderiaceae</taxon>
        <taxon>Burkholderia</taxon>
        <taxon>Burkholderia cepacia complex</taxon>
    </lineage>
</organism>
<evidence type="ECO:0000313" key="1">
    <source>
        <dbReference type="EMBL" id="VWB98128.1"/>
    </source>
</evidence>
<dbReference type="EMBL" id="CABVPY010000033">
    <property type="protein sequence ID" value="VWB98128.1"/>
    <property type="molecule type" value="Genomic_DNA"/>
</dbReference>
<dbReference type="Gene3D" id="3.40.50.150">
    <property type="entry name" value="Vaccinia Virus protein VP39"/>
    <property type="match status" value="1"/>
</dbReference>
<evidence type="ECO:0008006" key="3">
    <source>
        <dbReference type="Google" id="ProtNLM"/>
    </source>
</evidence>
<gene>
    <name evidence="1" type="ORF">BLA6863_04711</name>
</gene>
<dbReference type="Proteomes" id="UP000494170">
    <property type="component" value="Unassembled WGS sequence"/>
</dbReference>
<evidence type="ECO:0000313" key="2">
    <source>
        <dbReference type="Proteomes" id="UP000494170"/>
    </source>
</evidence>
<accession>A0A6P2NTC7</accession>
<dbReference type="SUPFAM" id="SSF53335">
    <property type="entry name" value="S-adenosyl-L-methionine-dependent methyltransferases"/>
    <property type="match status" value="1"/>
</dbReference>
<sequence length="217" mass="25010">MPTRQEFFEEVYNHNLWGSNESRSGQGSELRSVATLRQELPSMIRYLGVRSILDAPCGDYNWMQHMDLGDVHYIGGDIVPELVETNQRTYGKSNREFVRLDLVSDSLPKVDLLFCRDCLIHFSLELIEETLENVRASGIEYVMLTHDNSLARYAGIQFENVDLARTQAGVNFEFRPLNFMLPPFSFPPPRYLINEGLHDNCKTMALWRTTDLATTIR</sequence>
<protein>
    <recommendedName>
        <fullName evidence="3">Class I SAM-dependent methyltransferase</fullName>
    </recommendedName>
</protein>
<dbReference type="RefSeq" id="WP_174943604.1">
    <property type="nucleotide sequence ID" value="NZ_CABVPY010000033.1"/>
</dbReference>
<name>A0A6P2NTC7_BURL3</name>
<dbReference type="InterPro" id="IPR029063">
    <property type="entry name" value="SAM-dependent_MTases_sf"/>
</dbReference>
<proteinExistence type="predicted"/>
<reference evidence="1 2" key="1">
    <citation type="submission" date="2019-09" db="EMBL/GenBank/DDBJ databases">
        <authorList>
            <person name="Depoorter E."/>
        </authorList>
    </citation>
    <scope>NUCLEOTIDE SEQUENCE [LARGE SCALE GENOMIC DNA]</scope>
    <source>
        <strain evidence="1">LMG 6863</strain>
    </source>
</reference>
<dbReference type="AlphaFoldDB" id="A0A6P2NTC7"/>